<comment type="caution">
    <text evidence="3">The sequence shown here is derived from an EMBL/GenBank/DDBJ whole genome shotgun (WGS) entry which is preliminary data.</text>
</comment>
<protein>
    <submittedName>
        <fullName evidence="3">Uncharacterized protein</fullName>
    </submittedName>
</protein>
<feature type="chain" id="PRO_5003927914" evidence="2">
    <location>
        <begin position="17"/>
        <end position="102"/>
    </location>
</feature>
<reference evidence="4" key="1">
    <citation type="journal article" date="2012" name="BMC Genomics">
        <title>Genome sequence of the necrotrophic fungus Penicillium digitatum, the main postharvest pathogen of citrus.</title>
        <authorList>
            <person name="Marcet-Houben M."/>
            <person name="Ballester A.-R."/>
            <person name="de la Fuente B."/>
            <person name="Harries E."/>
            <person name="Marcos J.F."/>
            <person name="Gonzalez-Candelas L."/>
            <person name="Gabaldon T."/>
        </authorList>
    </citation>
    <scope>NUCLEOTIDE SEQUENCE [LARGE SCALE GENOMIC DNA]</scope>
    <source>
        <strain evidence="4">Pd1 / CECT 20795</strain>
    </source>
</reference>
<sequence>MHLRTLTICSVVAVSALPFASVEFYALKAETVKSVGGSLAPIGITRRLDMSDPSVDISRRGSEADASIDIARRLDMSDPSVGISRRGSEADVSACQTDKALR</sequence>
<dbReference type="VEuPathDB" id="FungiDB:PDIP_86230"/>
<evidence type="ECO:0000313" key="4">
    <source>
        <dbReference type="Proteomes" id="UP000009886"/>
    </source>
</evidence>
<organism evidence="3 4">
    <name type="scientific">Penicillium digitatum (strain Pd1 / CECT 20795)</name>
    <name type="common">Green mold</name>
    <dbReference type="NCBI Taxonomy" id="1170230"/>
    <lineage>
        <taxon>Eukaryota</taxon>
        <taxon>Fungi</taxon>
        <taxon>Dikarya</taxon>
        <taxon>Ascomycota</taxon>
        <taxon>Pezizomycotina</taxon>
        <taxon>Eurotiomycetes</taxon>
        <taxon>Eurotiomycetidae</taxon>
        <taxon>Eurotiales</taxon>
        <taxon>Aspergillaceae</taxon>
        <taxon>Penicillium</taxon>
    </lineage>
</organism>
<keyword evidence="2" id="KW-0732">Signal</keyword>
<name>K9F6M5_PEND1</name>
<evidence type="ECO:0000313" key="3">
    <source>
        <dbReference type="EMBL" id="EKV04724.1"/>
    </source>
</evidence>
<accession>K9F6M5</accession>
<dbReference type="OrthoDB" id="4351280at2759"/>
<feature type="signal peptide" evidence="2">
    <location>
        <begin position="1"/>
        <end position="16"/>
    </location>
</feature>
<gene>
    <name evidence="3" type="ORF">PDIP_86230</name>
</gene>
<evidence type="ECO:0000256" key="2">
    <source>
        <dbReference type="SAM" id="SignalP"/>
    </source>
</evidence>
<feature type="region of interest" description="Disordered" evidence="1">
    <location>
        <begin position="78"/>
        <end position="102"/>
    </location>
</feature>
<dbReference type="HOGENOM" id="CLU_2278392_0_0_1"/>
<evidence type="ECO:0000256" key="1">
    <source>
        <dbReference type="SAM" id="MobiDB-lite"/>
    </source>
</evidence>
<dbReference type="Proteomes" id="UP000009886">
    <property type="component" value="Unassembled WGS sequence"/>
</dbReference>
<dbReference type="EMBL" id="AKCU01000520">
    <property type="protein sequence ID" value="EKV04724.1"/>
    <property type="molecule type" value="Genomic_DNA"/>
</dbReference>
<dbReference type="KEGG" id="pdp:PDIP_86230"/>
<proteinExistence type="predicted"/>
<dbReference type="AlphaFoldDB" id="K9F6M5"/>